<dbReference type="GO" id="GO:0003729">
    <property type="term" value="F:mRNA binding"/>
    <property type="evidence" value="ECO:0007669"/>
    <property type="project" value="TreeGrafter"/>
</dbReference>
<dbReference type="Ensembl" id="ENSACCT00020012675.1">
    <property type="protein sequence ID" value="ENSACCP00020012124.1"/>
    <property type="gene ID" value="ENSACCG00020008344.1"/>
</dbReference>
<dbReference type="Gene3D" id="1.10.10.10">
    <property type="entry name" value="Winged helix-like DNA-binding domain superfamily/Winged helix DNA-binding domain"/>
    <property type="match status" value="1"/>
</dbReference>
<proteinExistence type="predicted"/>
<keyword evidence="6" id="KW-1185">Reference proteome</keyword>
<dbReference type="InterPro" id="IPR035979">
    <property type="entry name" value="RBD_domain_sf"/>
</dbReference>
<dbReference type="InterPro" id="IPR036390">
    <property type="entry name" value="WH_DNA-bd_sf"/>
</dbReference>
<accession>A0A663EJN3</accession>
<evidence type="ECO:0000313" key="6">
    <source>
        <dbReference type="Proteomes" id="UP000472275"/>
    </source>
</evidence>
<dbReference type="InParanoid" id="A0A663EJN3"/>
<reference evidence="5" key="1">
    <citation type="submission" date="2025-08" db="UniProtKB">
        <authorList>
            <consortium name="Ensembl"/>
        </authorList>
    </citation>
    <scope>IDENTIFICATION</scope>
</reference>
<dbReference type="GeneTree" id="ENSGT00940000166580"/>
<feature type="domain" description="HTH La-type RNA-binding" evidence="4">
    <location>
        <begin position="108"/>
        <end position="206"/>
    </location>
</feature>
<keyword evidence="1 2" id="KW-0694">RNA-binding</keyword>
<dbReference type="PANTHER" id="PTHR22792">
    <property type="entry name" value="LUPUS LA PROTEIN-RELATED"/>
    <property type="match status" value="1"/>
</dbReference>
<sequence length="476" mass="51502">MRGLPVFRPTPKSLPSSSWGGKGLREGGVPPGPTGSYEGLWVQILFALNTIFQVGEKEQVDSAKPSGDQAAAAASLCQMSHPCPCCFARSFCDASDVLGADLLDCSYSIPDPQLVRRIVSQVEFYLSDENLAKDTFLLKHVQKNKMGFVSIKLLTSLKKVGSGTIPRASSAAMKNRVSSTSFLVSWVPIPESLLSIPPSKLLLAWELLPPEQDVLLPLQNNFLKTITRMFSPFSTITSIRILRLGHKLPLDMRKYTSDFPELLSKCCALVEYESLESARSNFEDVGHQSCLDGESIRVVRLCGKGSKKTPGAEREVAEELVDQPGWKAQAVAATFPDDLGDSLLCSSPELNGERVWQGASEHGLLCPTTPGRLALPREAEESQKVIPALSRGGAKVSVATSTWASPASSSPRVRARGWDQARLQAPPSSPASCRMAWRCPSHPRRAWEEEAGAVPAPSSGPQPNKVCEVQPQLAGE</sequence>
<dbReference type="PROSITE" id="PS50961">
    <property type="entry name" value="HTH_LA"/>
    <property type="match status" value="1"/>
</dbReference>
<feature type="region of interest" description="Disordered" evidence="3">
    <location>
        <begin position="448"/>
        <end position="476"/>
    </location>
</feature>
<feature type="region of interest" description="Disordered" evidence="3">
    <location>
        <begin position="1"/>
        <end position="30"/>
    </location>
</feature>
<dbReference type="SUPFAM" id="SSF46785">
    <property type="entry name" value="Winged helix' DNA-binding domain"/>
    <property type="match status" value="1"/>
</dbReference>
<dbReference type="InterPro" id="IPR045180">
    <property type="entry name" value="La_dom_prot"/>
</dbReference>
<evidence type="ECO:0000256" key="3">
    <source>
        <dbReference type="SAM" id="MobiDB-lite"/>
    </source>
</evidence>
<organism evidence="5 6">
    <name type="scientific">Aquila chrysaetos chrysaetos</name>
    <dbReference type="NCBI Taxonomy" id="223781"/>
    <lineage>
        <taxon>Eukaryota</taxon>
        <taxon>Metazoa</taxon>
        <taxon>Chordata</taxon>
        <taxon>Craniata</taxon>
        <taxon>Vertebrata</taxon>
        <taxon>Euteleostomi</taxon>
        <taxon>Archelosauria</taxon>
        <taxon>Archosauria</taxon>
        <taxon>Dinosauria</taxon>
        <taxon>Saurischia</taxon>
        <taxon>Theropoda</taxon>
        <taxon>Coelurosauria</taxon>
        <taxon>Aves</taxon>
        <taxon>Neognathae</taxon>
        <taxon>Neoaves</taxon>
        <taxon>Telluraves</taxon>
        <taxon>Accipitrimorphae</taxon>
        <taxon>Accipitriformes</taxon>
        <taxon>Accipitridae</taxon>
        <taxon>Accipitrinae</taxon>
        <taxon>Aquila</taxon>
    </lineage>
</organism>
<evidence type="ECO:0000256" key="1">
    <source>
        <dbReference type="ARBA" id="ARBA00022884"/>
    </source>
</evidence>
<dbReference type="InterPro" id="IPR036388">
    <property type="entry name" value="WH-like_DNA-bd_sf"/>
</dbReference>
<reference evidence="5" key="2">
    <citation type="submission" date="2025-09" db="UniProtKB">
        <authorList>
            <consortium name="Ensembl"/>
        </authorList>
    </citation>
    <scope>IDENTIFICATION</scope>
</reference>
<name>A0A663EJN3_AQUCH</name>
<dbReference type="InterPro" id="IPR006630">
    <property type="entry name" value="La_HTH"/>
</dbReference>
<dbReference type="SUPFAM" id="SSF54928">
    <property type="entry name" value="RNA-binding domain, RBD"/>
    <property type="match status" value="1"/>
</dbReference>
<dbReference type="SMART" id="SM00715">
    <property type="entry name" value="LA"/>
    <property type="match status" value="1"/>
</dbReference>
<dbReference type="Pfam" id="PF05383">
    <property type="entry name" value="La"/>
    <property type="match status" value="1"/>
</dbReference>
<dbReference type="Proteomes" id="UP000472275">
    <property type="component" value="Chromosome 22"/>
</dbReference>
<evidence type="ECO:0000259" key="4">
    <source>
        <dbReference type="PROSITE" id="PS50961"/>
    </source>
</evidence>
<protein>
    <recommendedName>
        <fullName evidence="4">HTH La-type RNA-binding domain-containing protein</fullName>
    </recommendedName>
</protein>
<evidence type="ECO:0000313" key="5">
    <source>
        <dbReference type="Ensembl" id="ENSACCP00020012124.1"/>
    </source>
</evidence>
<dbReference type="GO" id="GO:0005634">
    <property type="term" value="C:nucleus"/>
    <property type="evidence" value="ECO:0007669"/>
    <property type="project" value="TreeGrafter"/>
</dbReference>
<dbReference type="PANTHER" id="PTHR22792:SF61">
    <property type="entry name" value="LA RIBONUCLEOPROTEIN DOMAIN FAMILY MEMBER 6"/>
    <property type="match status" value="1"/>
</dbReference>
<dbReference type="AlphaFoldDB" id="A0A663EJN3"/>
<evidence type="ECO:0000256" key="2">
    <source>
        <dbReference type="PROSITE-ProRule" id="PRU00332"/>
    </source>
</evidence>